<dbReference type="Proteomes" id="UP000813444">
    <property type="component" value="Unassembled WGS sequence"/>
</dbReference>
<evidence type="ECO:0000313" key="3">
    <source>
        <dbReference type="Proteomes" id="UP000813444"/>
    </source>
</evidence>
<name>A0A8K0SKV4_9HYPO</name>
<sequence>MVLAAGETDAACMSHIAFVKFNCSPLLSLPPWLTYPPRPEPPASHSSPASSELKVSRTLQSNTNFPFEKRLLEGACIPGRSSHRLAQKGWGSATAFRWAAKSPPTRRQSGSGRTMSPAHCFYLQGLPCTCGSLGRGNHEEEKKRKKKIRKKKEIVKGGTRDVRRVSVFGQKKPSFLSVNSRRFARPPSHPPPSPAERVSETKGTYCVEKTRGLVSMQLCPRRADQVMSYQRVSTGLHRQDRALRLLRAECCPSSQVPGCFLLCLQVRSPS</sequence>
<proteinExistence type="predicted"/>
<dbReference type="AlphaFoldDB" id="A0A8K0SKV4"/>
<dbReference type="EMBL" id="JAGPNK010000009">
    <property type="protein sequence ID" value="KAH7313432.1"/>
    <property type="molecule type" value="Genomic_DNA"/>
</dbReference>
<evidence type="ECO:0000313" key="2">
    <source>
        <dbReference type="EMBL" id="KAH7313432.1"/>
    </source>
</evidence>
<organism evidence="2 3">
    <name type="scientific">Stachybotrys elegans</name>
    <dbReference type="NCBI Taxonomy" id="80388"/>
    <lineage>
        <taxon>Eukaryota</taxon>
        <taxon>Fungi</taxon>
        <taxon>Dikarya</taxon>
        <taxon>Ascomycota</taxon>
        <taxon>Pezizomycotina</taxon>
        <taxon>Sordariomycetes</taxon>
        <taxon>Hypocreomycetidae</taxon>
        <taxon>Hypocreales</taxon>
        <taxon>Stachybotryaceae</taxon>
        <taxon>Stachybotrys</taxon>
    </lineage>
</organism>
<gene>
    <name evidence="2" type="ORF">B0I35DRAFT_273068</name>
</gene>
<protein>
    <submittedName>
        <fullName evidence="2">Uncharacterized protein</fullName>
    </submittedName>
</protein>
<feature type="compositionally biased region" description="Basic residues" evidence="1">
    <location>
        <begin position="143"/>
        <end position="153"/>
    </location>
</feature>
<feature type="region of interest" description="Disordered" evidence="1">
    <location>
        <begin position="135"/>
        <end position="157"/>
    </location>
</feature>
<feature type="region of interest" description="Disordered" evidence="1">
    <location>
        <begin position="181"/>
        <end position="201"/>
    </location>
</feature>
<evidence type="ECO:0000256" key="1">
    <source>
        <dbReference type="SAM" id="MobiDB-lite"/>
    </source>
</evidence>
<keyword evidence="3" id="KW-1185">Reference proteome</keyword>
<accession>A0A8K0SKV4</accession>
<reference evidence="2" key="1">
    <citation type="journal article" date="2021" name="Nat. Commun.">
        <title>Genetic determinants of endophytism in the Arabidopsis root mycobiome.</title>
        <authorList>
            <person name="Mesny F."/>
            <person name="Miyauchi S."/>
            <person name="Thiergart T."/>
            <person name="Pickel B."/>
            <person name="Atanasova L."/>
            <person name="Karlsson M."/>
            <person name="Huettel B."/>
            <person name="Barry K.W."/>
            <person name="Haridas S."/>
            <person name="Chen C."/>
            <person name="Bauer D."/>
            <person name="Andreopoulos W."/>
            <person name="Pangilinan J."/>
            <person name="LaButti K."/>
            <person name="Riley R."/>
            <person name="Lipzen A."/>
            <person name="Clum A."/>
            <person name="Drula E."/>
            <person name="Henrissat B."/>
            <person name="Kohler A."/>
            <person name="Grigoriev I.V."/>
            <person name="Martin F.M."/>
            <person name="Hacquard S."/>
        </authorList>
    </citation>
    <scope>NUCLEOTIDE SEQUENCE</scope>
    <source>
        <strain evidence="2">MPI-CAGE-CH-0235</strain>
    </source>
</reference>
<comment type="caution">
    <text evidence="2">The sequence shown here is derived from an EMBL/GenBank/DDBJ whole genome shotgun (WGS) entry which is preliminary data.</text>
</comment>